<sequence length="319" mass="35430">MPVENLSNVVSRAGSNCIIYGDTSDIWLASWSSWSGDQPASVIKTLGGVSAVPQERQDVRDKLLALFDQWYEVDKLRHPNISRFFGIVDNCGPLPSIVRPFYHNNNALAYLKAHPKADRLAILSEVASALEFLHSLAPPVIHGNVRASNIMIKADGVACLTDIGLSAITATANIITPNIGGSCRWVAPEVMNPPESDDIDEEPGVQFTPQSDAYSWAMAGLEIYTGKPPFYQYKLDTVVIRKVVKGQQPQRPEIDVPEHVWKLWVRCWALDPSHRPSMTQAKQDLTRKEKPTPTYLGGWLFAFCVAFGTLVQRILSLNY</sequence>
<dbReference type="EMBL" id="KL197718">
    <property type="protein sequence ID" value="KDQ57983.1"/>
    <property type="molecule type" value="Genomic_DNA"/>
</dbReference>
<dbReference type="Gene3D" id="1.10.510.10">
    <property type="entry name" value="Transferase(Phosphotransferase) domain 1"/>
    <property type="match status" value="1"/>
</dbReference>
<dbReference type="PROSITE" id="PS50011">
    <property type="entry name" value="PROTEIN_KINASE_DOM"/>
    <property type="match status" value="1"/>
</dbReference>
<dbReference type="InParanoid" id="A0A067PT45"/>
<keyword evidence="4" id="KW-1185">Reference proteome</keyword>
<dbReference type="Proteomes" id="UP000027265">
    <property type="component" value="Unassembled WGS sequence"/>
</dbReference>
<dbReference type="InterPro" id="IPR000719">
    <property type="entry name" value="Prot_kinase_dom"/>
</dbReference>
<dbReference type="InterPro" id="IPR001245">
    <property type="entry name" value="Ser-Thr/Tyr_kinase_cat_dom"/>
</dbReference>
<evidence type="ECO:0000256" key="1">
    <source>
        <dbReference type="SAM" id="Phobius"/>
    </source>
</evidence>
<dbReference type="Pfam" id="PF07714">
    <property type="entry name" value="PK_Tyr_Ser-Thr"/>
    <property type="match status" value="1"/>
</dbReference>
<evidence type="ECO:0000313" key="4">
    <source>
        <dbReference type="Proteomes" id="UP000027265"/>
    </source>
</evidence>
<dbReference type="InterPro" id="IPR011009">
    <property type="entry name" value="Kinase-like_dom_sf"/>
</dbReference>
<evidence type="ECO:0000313" key="3">
    <source>
        <dbReference type="EMBL" id="KDQ57983.1"/>
    </source>
</evidence>
<dbReference type="PANTHER" id="PTHR44329">
    <property type="entry name" value="SERINE/THREONINE-PROTEIN KINASE TNNI3K-RELATED"/>
    <property type="match status" value="1"/>
</dbReference>
<dbReference type="GO" id="GO:0005524">
    <property type="term" value="F:ATP binding"/>
    <property type="evidence" value="ECO:0007669"/>
    <property type="project" value="InterPro"/>
</dbReference>
<dbReference type="STRING" id="933084.A0A067PT45"/>
<evidence type="ECO:0000259" key="2">
    <source>
        <dbReference type="PROSITE" id="PS50011"/>
    </source>
</evidence>
<proteinExistence type="predicted"/>
<dbReference type="AlphaFoldDB" id="A0A067PT45"/>
<feature type="domain" description="Protein kinase" evidence="2">
    <location>
        <begin position="12"/>
        <end position="295"/>
    </location>
</feature>
<organism evidence="3 4">
    <name type="scientific">Jaapia argillacea MUCL 33604</name>
    <dbReference type="NCBI Taxonomy" id="933084"/>
    <lineage>
        <taxon>Eukaryota</taxon>
        <taxon>Fungi</taxon>
        <taxon>Dikarya</taxon>
        <taxon>Basidiomycota</taxon>
        <taxon>Agaricomycotina</taxon>
        <taxon>Agaricomycetes</taxon>
        <taxon>Agaricomycetidae</taxon>
        <taxon>Jaapiales</taxon>
        <taxon>Jaapiaceae</taxon>
        <taxon>Jaapia</taxon>
    </lineage>
</organism>
<reference evidence="4" key="1">
    <citation type="journal article" date="2014" name="Proc. Natl. Acad. Sci. U.S.A.">
        <title>Extensive sampling of basidiomycete genomes demonstrates inadequacy of the white-rot/brown-rot paradigm for wood decay fungi.</title>
        <authorList>
            <person name="Riley R."/>
            <person name="Salamov A.A."/>
            <person name="Brown D.W."/>
            <person name="Nagy L.G."/>
            <person name="Floudas D."/>
            <person name="Held B.W."/>
            <person name="Levasseur A."/>
            <person name="Lombard V."/>
            <person name="Morin E."/>
            <person name="Otillar R."/>
            <person name="Lindquist E.A."/>
            <person name="Sun H."/>
            <person name="LaButti K.M."/>
            <person name="Schmutz J."/>
            <person name="Jabbour D."/>
            <person name="Luo H."/>
            <person name="Baker S.E."/>
            <person name="Pisabarro A.G."/>
            <person name="Walton J.D."/>
            <person name="Blanchette R.A."/>
            <person name="Henrissat B."/>
            <person name="Martin F."/>
            <person name="Cullen D."/>
            <person name="Hibbett D.S."/>
            <person name="Grigoriev I.V."/>
        </authorList>
    </citation>
    <scope>NUCLEOTIDE SEQUENCE [LARGE SCALE GENOMIC DNA]</scope>
    <source>
        <strain evidence="4">MUCL 33604</strain>
    </source>
</reference>
<keyword evidence="1" id="KW-1133">Transmembrane helix</keyword>
<dbReference type="GO" id="GO:0004674">
    <property type="term" value="F:protein serine/threonine kinase activity"/>
    <property type="evidence" value="ECO:0007669"/>
    <property type="project" value="TreeGrafter"/>
</dbReference>
<protein>
    <recommendedName>
        <fullName evidence="2">Protein kinase domain-containing protein</fullName>
    </recommendedName>
</protein>
<dbReference type="SUPFAM" id="SSF56112">
    <property type="entry name" value="Protein kinase-like (PK-like)"/>
    <property type="match status" value="1"/>
</dbReference>
<feature type="transmembrane region" description="Helical" evidence="1">
    <location>
        <begin position="296"/>
        <end position="315"/>
    </location>
</feature>
<keyword evidence="1" id="KW-0472">Membrane</keyword>
<accession>A0A067PT45</accession>
<gene>
    <name evidence="3" type="ORF">JAAARDRAFT_34789</name>
</gene>
<dbReference type="HOGENOM" id="CLU_000288_7_18_1"/>
<dbReference type="InterPro" id="IPR051681">
    <property type="entry name" value="Ser/Thr_Kinases-Pseudokinases"/>
</dbReference>
<dbReference type="OrthoDB" id="4062651at2759"/>
<name>A0A067PT45_9AGAM</name>
<keyword evidence="1" id="KW-0812">Transmembrane</keyword>